<organism evidence="2 3">
    <name type="scientific">Rhizobium lusitanum</name>
    <dbReference type="NCBI Taxonomy" id="293958"/>
    <lineage>
        <taxon>Bacteria</taxon>
        <taxon>Pseudomonadati</taxon>
        <taxon>Pseudomonadota</taxon>
        <taxon>Alphaproteobacteria</taxon>
        <taxon>Hyphomicrobiales</taxon>
        <taxon>Rhizobiaceae</taxon>
        <taxon>Rhizobium/Agrobacterium group</taxon>
        <taxon>Rhizobium</taxon>
    </lineage>
</organism>
<dbReference type="EMBL" id="JACHBG010000006">
    <property type="protein sequence ID" value="MBB6485933.1"/>
    <property type="molecule type" value="Genomic_DNA"/>
</dbReference>
<feature type="signal peptide" evidence="1">
    <location>
        <begin position="1"/>
        <end position="26"/>
    </location>
</feature>
<evidence type="ECO:0008006" key="4">
    <source>
        <dbReference type="Google" id="ProtNLM"/>
    </source>
</evidence>
<accession>A0A7X0MEF0</accession>
<dbReference type="RefSeq" id="WP_184705420.1">
    <property type="nucleotide sequence ID" value="NZ_JACHBG010000006.1"/>
</dbReference>
<feature type="chain" id="PRO_5031010969" description="Peptidase inhibitor I78 family protein" evidence="1">
    <location>
        <begin position="27"/>
        <end position="101"/>
    </location>
</feature>
<dbReference type="AlphaFoldDB" id="A0A7X0MEF0"/>
<name>A0A7X0MEF0_9HYPH</name>
<gene>
    <name evidence="2" type="ORF">GGD46_003227</name>
</gene>
<evidence type="ECO:0000313" key="3">
    <source>
        <dbReference type="Proteomes" id="UP000565576"/>
    </source>
</evidence>
<dbReference type="InterPro" id="IPR021719">
    <property type="entry name" value="Prot_inh_I78"/>
</dbReference>
<reference evidence="2 3" key="1">
    <citation type="submission" date="2020-08" db="EMBL/GenBank/DDBJ databases">
        <title>Genomic Encyclopedia of Type Strains, Phase IV (KMG-V): Genome sequencing to study the core and pangenomes of soil and plant-associated prokaryotes.</title>
        <authorList>
            <person name="Whitman W."/>
        </authorList>
    </citation>
    <scope>NUCLEOTIDE SEQUENCE [LARGE SCALE GENOMIC DNA]</scope>
    <source>
        <strain evidence="2 3">SEMIA 4060</strain>
    </source>
</reference>
<evidence type="ECO:0000256" key="1">
    <source>
        <dbReference type="SAM" id="SignalP"/>
    </source>
</evidence>
<protein>
    <recommendedName>
        <fullName evidence="4">Peptidase inhibitor I78 family protein</fullName>
    </recommendedName>
</protein>
<evidence type="ECO:0000313" key="2">
    <source>
        <dbReference type="EMBL" id="MBB6485933.1"/>
    </source>
</evidence>
<keyword evidence="1" id="KW-0732">Signal</keyword>
<dbReference type="Proteomes" id="UP000565576">
    <property type="component" value="Unassembled WGS sequence"/>
</dbReference>
<proteinExistence type="predicted"/>
<dbReference type="Gene3D" id="3.30.10.10">
    <property type="entry name" value="Trypsin Inhibitor V, subunit A"/>
    <property type="match status" value="1"/>
</dbReference>
<dbReference type="Pfam" id="PF11720">
    <property type="entry name" value="Inhibitor_I78"/>
    <property type="match status" value="1"/>
</dbReference>
<sequence>MVRSKLFAASALALALVMLMVSQGEAQQAKPKAAPGICRGDAAKALIGKKRVTDGAARRLTGASIVRQINPGQGVTMDYRQERVTIETNPKTRRIIRAYCG</sequence>
<comment type="caution">
    <text evidence="2">The sequence shown here is derived from an EMBL/GenBank/DDBJ whole genome shotgun (WGS) entry which is preliminary data.</text>
</comment>